<accession>A0A7W5V8Y4</accession>
<protein>
    <submittedName>
        <fullName evidence="1">Uncharacterized protein</fullName>
    </submittedName>
</protein>
<comment type="caution">
    <text evidence="1">The sequence shown here is derived from an EMBL/GenBank/DDBJ whole genome shotgun (WGS) entry which is preliminary data.</text>
</comment>
<dbReference type="Proteomes" id="UP000579945">
    <property type="component" value="Unassembled WGS sequence"/>
</dbReference>
<proteinExistence type="predicted"/>
<evidence type="ECO:0000313" key="1">
    <source>
        <dbReference type="EMBL" id="MBB3732766.1"/>
    </source>
</evidence>
<dbReference type="EMBL" id="JACIBV010000001">
    <property type="protein sequence ID" value="MBB3732766.1"/>
    <property type="molecule type" value="Genomic_DNA"/>
</dbReference>
<evidence type="ECO:0000313" key="2">
    <source>
        <dbReference type="Proteomes" id="UP000579945"/>
    </source>
</evidence>
<reference evidence="1 2" key="1">
    <citation type="submission" date="2020-08" db="EMBL/GenBank/DDBJ databases">
        <title>Sequencing the genomes of 1000 actinobacteria strains.</title>
        <authorList>
            <person name="Klenk H.-P."/>
        </authorList>
    </citation>
    <scope>NUCLEOTIDE SEQUENCE [LARGE SCALE GENOMIC DNA]</scope>
    <source>
        <strain evidence="1 2">DSM 44320</strain>
    </source>
</reference>
<keyword evidence="2" id="KW-1185">Reference proteome</keyword>
<name>A0A7W5V8Y4_9ACTN</name>
<sequence>MTEASIRSGDSGSVGMPGNPKASYVFNVTKNRVLAVILVSNSQDCLQ</sequence>
<dbReference type="AlphaFoldDB" id="A0A7W5V8Y4"/>
<organism evidence="1 2">
    <name type="scientific">Nonomuraea dietziae</name>
    <dbReference type="NCBI Taxonomy" id="65515"/>
    <lineage>
        <taxon>Bacteria</taxon>
        <taxon>Bacillati</taxon>
        <taxon>Actinomycetota</taxon>
        <taxon>Actinomycetes</taxon>
        <taxon>Streptosporangiales</taxon>
        <taxon>Streptosporangiaceae</taxon>
        <taxon>Nonomuraea</taxon>
    </lineage>
</organism>
<gene>
    <name evidence="1" type="ORF">FHR33_008626</name>
</gene>